<gene>
    <name evidence="4" type="ORF">DERF_011108</name>
</gene>
<feature type="transmembrane region" description="Helical" evidence="2">
    <location>
        <begin position="156"/>
        <end position="181"/>
    </location>
</feature>
<reference evidence="4" key="1">
    <citation type="submission" date="2013-05" db="EMBL/GenBank/DDBJ databases">
        <authorList>
            <person name="Yim A.K.Y."/>
            <person name="Chan T.F."/>
            <person name="Ji K.M."/>
            <person name="Liu X.Y."/>
            <person name="Zhou J.W."/>
            <person name="Li R.Q."/>
            <person name="Yang K.Y."/>
            <person name="Li J."/>
            <person name="Li M."/>
            <person name="Law P.T.W."/>
            <person name="Wu Y.L."/>
            <person name="Cai Z.L."/>
            <person name="Qin H."/>
            <person name="Bao Y."/>
            <person name="Leung R.K.K."/>
            <person name="Ng P.K.S."/>
            <person name="Zou J."/>
            <person name="Zhong X.J."/>
            <person name="Ran P.X."/>
            <person name="Zhong N.S."/>
            <person name="Liu Z.G."/>
            <person name="Tsui S.K.W."/>
        </authorList>
    </citation>
    <scope>NUCLEOTIDE SEQUENCE</scope>
    <source>
        <strain evidence="4">Derf</strain>
        <tissue evidence="4">Whole organism</tissue>
    </source>
</reference>
<evidence type="ECO:0000256" key="1">
    <source>
        <dbReference type="SAM" id="MobiDB-lite"/>
    </source>
</evidence>
<feature type="transmembrane region" description="Helical" evidence="2">
    <location>
        <begin position="452"/>
        <end position="477"/>
    </location>
</feature>
<keyword evidence="2" id="KW-0472">Membrane</keyword>
<feature type="compositionally biased region" description="Low complexity" evidence="1">
    <location>
        <begin position="517"/>
        <end position="552"/>
    </location>
</feature>
<feature type="region of interest" description="Disordered" evidence="1">
    <location>
        <begin position="224"/>
        <end position="295"/>
    </location>
</feature>
<organism evidence="4 5">
    <name type="scientific">Dermatophagoides farinae</name>
    <name type="common">American house dust mite</name>
    <dbReference type="NCBI Taxonomy" id="6954"/>
    <lineage>
        <taxon>Eukaryota</taxon>
        <taxon>Metazoa</taxon>
        <taxon>Ecdysozoa</taxon>
        <taxon>Arthropoda</taxon>
        <taxon>Chelicerata</taxon>
        <taxon>Arachnida</taxon>
        <taxon>Acari</taxon>
        <taxon>Acariformes</taxon>
        <taxon>Sarcoptiformes</taxon>
        <taxon>Astigmata</taxon>
        <taxon>Psoroptidia</taxon>
        <taxon>Analgoidea</taxon>
        <taxon>Pyroglyphidae</taxon>
        <taxon>Dermatophagoidinae</taxon>
        <taxon>Dermatophagoides</taxon>
    </lineage>
</organism>
<proteinExistence type="predicted"/>
<keyword evidence="2" id="KW-1133">Transmembrane helix</keyword>
<feature type="compositionally biased region" description="Low complexity" evidence="1">
    <location>
        <begin position="561"/>
        <end position="589"/>
    </location>
</feature>
<protein>
    <submittedName>
        <fullName evidence="4">Uncharacterized protein</fullName>
    </submittedName>
</protein>
<feature type="region of interest" description="Disordered" evidence="1">
    <location>
        <begin position="515"/>
        <end position="632"/>
    </location>
</feature>
<keyword evidence="5" id="KW-1185">Reference proteome</keyword>
<keyword evidence="2" id="KW-0812">Transmembrane</keyword>
<reference evidence="4" key="2">
    <citation type="journal article" date="2022" name="Res Sq">
        <title>Comparative Genomics Reveals Insights into the Divergent Evolution of Astigmatic Mites and Household Pest Adaptations.</title>
        <authorList>
            <person name="Xiong Q."/>
            <person name="Wan A.T.-Y."/>
            <person name="Liu X.-Y."/>
            <person name="Fung C.S.-H."/>
            <person name="Xiao X."/>
            <person name="Malainual N."/>
            <person name="Hou J."/>
            <person name="Wang L."/>
            <person name="Wang M."/>
            <person name="Yang K."/>
            <person name="Cui Y."/>
            <person name="Leung E."/>
            <person name="Nong W."/>
            <person name="Shin S.-K."/>
            <person name="Au S."/>
            <person name="Jeong K.Y."/>
            <person name="Chew F.T."/>
            <person name="Hui J."/>
            <person name="Leung T.F."/>
            <person name="Tungtrongchitr A."/>
            <person name="Zhong N."/>
            <person name="Liu Z."/>
            <person name="Tsui S."/>
        </authorList>
    </citation>
    <scope>NUCLEOTIDE SEQUENCE</scope>
    <source>
        <strain evidence="4">Derf</strain>
        <tissue evidence="4">Whole organism</tissue>
    </source>
</reference>
<feature type="compositionally biased region" description="Polar residues" evidence="1">
    <location>
        <begin position="606"/>
        <end position="632"/>
    </location>
</feature>
<feature type="compositionally biased region" description="Low complexity" evidence="1">
    <location>
        <begin position="256"/>
        <end position="279"/>
    </location>
</feature>
<comment type="caution">
    <text evidence="4">The sequence shown here is derived from an EMBL/GenBank/DDBJ whole genome shotgun (WGS) entry which is preliminary data.</text>
</comment>
<accession>A0A922HSC9</accession>
<keyword evidence="3" id="KW-0732">Signal</keyword>
<feature type="signal peptide" evidence="3">
    <location>
        <begin position="1"/>
        <end position="20"/>
    </location>
</feature>
<evidence type="ECO:0000313" key="4">
    <source>
        <dbReference type="EMBL" id="KAH9506371.1"/>
    </source>
</evidence>
<dbReference type="EMBL" id="ASGP02000005">
    <property type="protein sequence ID" value="KAH9506371.1"/>
    <property type="molecule type" value="Genomic_DNA"/>
</dbReference>
<dbReference type="Proteomes" id="UP000790347">
    <property type="component" value="Unassembled WGS sequence"/>
</dbReference>
<evidence type="ECO:0000313" key="5">
    <source>
        <dbReference type="Proteomes" id="UP000790347"/>
    </source>
</evidence>
<dbReference type="AlphaFoldDB" id="A0A922HSC9"/>
<name>A0A922HSC9_DERFA</name>
<feature type="chain" id="PRO_5037412919" evidence="3">
    <location>
        <begin position="21"/>
        <end position="632"/>
    </location>
</feature>
<feature type="compositionally biased region" description="Polar residues" evidence="1">
    <location>
        <begin position="280"/>
        <end position="295"/>
    </location>
</feature>
<evidence type="ECO:0000256" key="2">
    <source>
        <dbReference type="SAM" id="Phobius"/>
    </source>
</evidence>
<evidence type="ECO:0000256" key="3">
    <source>
        <dbReference type="SAM" id="SignalP"/>
    </source>
</evidence>
<sequence length="632" mass="68740">MIKFLLQLLPPIVVLIKAAATADDVNIDQNHSSLSNMTNEYTTMSTEIQNGHINNTPNRLRSQYQNLRKHPMINETCRDESSDILYIKQARADILDCCLQVLSCECINRHCQHDPIYVDGAFCKFTRSHPCQPRPYCVNLDVSYKKCMALPEVNRLLLIILIVFGSLIAFSILILICIIAYKKYKAYNKAKKHGGGTTSQPQLEMAIASSPNVTSQVMYVSSIQQPSQVNQTRKSNRKSRKNSSNARECSGGAGKSSSSSSSSSSKPSTCSSVSKPSTSDFVSSKSSQQPNNGQKFSKDAIKTADINIDQNQNHSSPSSSSILNITNVMNDSMTTIQNGHNMTNQTIFPTYSRLIYQNPNPDKFVYPLLNVTCFEERDSIIGVKEGRADILKCCSQELMCECFKRHCENDMNYKGGKFCKFLDTHQCHMTLDCQDLGITYEKCMALPNVNRWLLLVLIVLGAAVAFSILVLICMIAYKKFKAYNKVKKHGGGSQPTHLRMALAPRPNVTSHVMYTGASSQQPSSSSSSAAASSAAASQQASRNSKNSSVRVCSGGGGVGHGKSSSASSSSSTNYNRGSSNKPSTSLSSNRGGGGGGSSGSVSSASKQNSNYGHKFSKASSKPTRSFLQRAVS</sequence>